<gene>
    <name evidence="1" type="ORF">GLP40_16540</name>
</gene>
<name>A0A6I3L1B9_9NOCA</name>
<proteinExistence type="predicted"/>
<keyword evidence="2" id="KW-1185">Reference proteome</keyword>
<comment type="caution">
    <text evidence="1">The sequence shown here is derived from an EMBL/GenBank/DDBJ whole genome shotgun (WGS) entry which is preliminary data.</text>
</comment>
<dbReference type="EMBL" id="WMBB01000007">
    <property type="protein sequence ID" value="MTE14364.1"/>
    <property type="molecule type" value="Genomic_DNA"/>
</dbReference>
<reference evidence="1 2" key="1">
    <citation type="submission" date="2019-11" db="EMBL/GenBank/DDBJ databases">
        <title>Nocardia sp. nov. CT2-14 isolated from soil.</title>
        <authorList>
            <person name="Kanchanasin P."/>
            <person name="Tanasupawat S."/>
            <person name="Yuki M."/>
            <person name="Kudo T."/>
        </authorList>
    </citation>
    <scope>NUCLEOTIDE SEQUENCE [LARGE SCALE GENOMIC DNA]</scope>
    <source>
        <strain evidence="1 2">CT2-14</strain>
    </source>
</reference>
<dbReference type="SUPFAM" id="SSF51735">
    <property type="entry name" value="NAD(P)-binding Rossmann-fold domains"/>
    <property type="match status" value="1"/>
</dbReference>
<evidence type="ECO:0000313" key="1">
    <source>
        <dbReference type="EMBL" id="MTE14364.1"/>
    </source>
</evidence>
<protein>
    <submittedName>
        <fullName evidence="1">Uncharacterized protein</fullName>
    </submittedName>
</protein>
<accession>A0A6I3L1B9</accession>
<evidence type="ECO:0000313" key="2">
    <source>
        <dbReference type="Proteomes" id="UP000432464"/>
    </source>
</evidence>
<dbReference type="InterPro" id="IPR036291">
    <property type="entry name" value="NAD(P)-bd_dom_sf"/>
</dbReference>
<dbReference type="AlphaFoldDB" id="A0A6I3L1B9"/>
<sequence>MIGSGGLGQAAIRLPRHPSPTLVIALDVTEDPPDFAKSVGAHEAVLSKDLAAEGARTGHAHRCAHPL</sequence>
<organism evidence="1 2">
    <name type="scientific">Nocardia aurantiaca</name>
    <dbReference type="NCBI Taxonomy" id="2675850"/>
    <lineage>
        <taxon>Bacteria</taxon>
        <taxon>Bacillati</taxon>
        <taxon>Actinomycetota</taxon>
        <taxon>Actinomycetes</taxon>
        <taxon>Mycobacteriales</taxon>
        <taxon>Nocardiaceae</taxon>
        <taxon>Nocardia</taxon>
    </lineage>
</organism>
<dbReference type="Gene3D" id="3.40.50.720">
    <property type="entry name" value="NAD(P)-binding Rossmann-like Domain"/>
    <property type="match status" value="1"/>
</dbReference>
<dbReference type="RefSeq" id="WP_154788817.1">
    <property type="nucleotide sequence ID" value="NZ_WMBB01000007.1"/>
</dbReference>
<dbReference type="Proteomes" id="UP000432464">
    <property type="component" value="Unassembled WGS sequence"/>
</dbReference>